<keyword evidence="3" id="KW-1185">Reference proteome</keyword>
<protein>
    <submittedName>
        <fullName evidence="2">Uncharacterized protein</fullName>
    </submittedName>
</protein>
<proteinExistence type="predicted"/>
<dbReference type="EMBL" id="JAWWNJ010000121">
    <property type="protein sequence ID" value="KAK6988599.1"/>
    <property type="molecule type" value="Genomic_DNA"/>
</dbReference>
<evidence type="ECO:0000313" key="3">
    <source>
        <dbReference type="Proteomes" id="UP001362999"/>
    </source>
</evidence>
<gene>
    <name evidence="2" type="ORF">R3P38DRAFT_273946</name>
</gene>
<feature type="compositionally biased region" description="Low complexity" evidence="1">
    <location>
        <begin position="203"/>
        <end position="232"/>
    </location>
</feature>
<organism evidence="2 3">
    <name type="scientific">Favolaschia claudopus</name>
    <dbReference type="NCBI Taxonomy" id="2862362"/>
    <lineage>
        <taxon>Eukaryota</taxon>
        <taxon>Fungi</taxon>
        <taxon>Dikarya</taxon>
        <taxon>Basidiomycota</taxon>
        <taxon>Agaricomycotina</taxon>
        <taxon>Agaricomycetes</taxon>
        <taxon>Agaricomycetidae</taxon>
        <taxon>Agaricales</taxon>
        <taxon>Marasmiineae</taxon>
        <taxon>Mycenaceae</taxon>
        <taxon>Favolaschia</taxon>
    </lineage>
</organism>
<evidence type="ECO:0000256" key="1">
    <source>
        <dbReference type="SAM" id="MobiDB-lite"/>
    </source>
</evidence>
<comment type="caution">
    <text evidence="2">The sequence shown here is derived from an EMBL/GenBank/DDBJ whole genome shotgun (WGS) entry which is preliminary data.</text>
</comment>
<dbReference type="Proteomes" id="UP001362999">
    <property type="component" value="Unassembled WGS sequence"/>
</dbReference>
<feature type="compositionally biased region" description="Polar residues" evidence="1">
    <location>
        <begin position="165"/>
        <end position="175"/>
    </location>
</feature>
<evidence type="ECO:0000313" key="2">
    <source>
        <dbReference type="EMBL" id="KAK6988599.1"/>
    </source>
</evidence>
<feature type="compositionally biased region" description="Polar residues" evidence="1">
    <location>
        <begin position="233"/>
        <end position="242"/>
    </location>
</feature>
<name>A0AAV9ZQ18_9AGAR</name>
<reference evidence="2 3" key="1">
    <citation type="journal article" date="2024" name="J Genomics">
        <title>Draft genome sequencing and assembly of Favolaschia claudopus CIRM-BRFM 2984 isolated from oak limbs.</title>
        <authorList>
            <person name="Navarro D."/>
            <person name="Drula E."/>
            <person name="Chaduli D."/>
            <person name="Cazenave R."/>
            <person name="Ahrendt S."/>
            <person name="Wang J."/>
            <person name="Lipzen A."/>
            <person name="Daum C."/>
            <person name="Barry K."/>
            <person name="Grigoriev I.V."/>
            <person name="Favel A."/>
            <person name="Rosso M.N."/>
            <person name="Martin F."/>
        </authorList>
    </citation>
    <scope>NUCLEOTIDE SEQUENCE [LARGE SCALE GENOMIC DNA]</scope>
    <source>
        <strain evidence="2 3">CIRM-BRFM 2984</strain>
    </source>
</reference>
<feature type="region of interest" description="Disordered" evidence="1">
    <location>
        <begin position="149"/>
        <end position="242"/>
    </location>
</feature>
<sequence length="242" mass="27680">MKLLTPLPICHVFAHGTLSVQIAQLSISVQWQTRWLLSGRTPSRQEYRQYLKVLFGAFCRCHHRNDDAQKPLFRMLPGITAKLYRSSGLRSLPSSPFFNAIARFLKRPLTTCLPSRARTAQTGQPNHQHAAATYTLYPTFMNRDTLLLQRRPQTHPRLDAGTSKPRFSSEMQNRMNLVLDLSNDERRMRKRRRVDRHPRQEESSSVSASSSFSSSSSSATRSSVESSTSSSRPISNFRSRDR</sequence>
<accession>A0AAV9ZQ18</accession>
<dbReference type="AlphaFoldDB" id="A0AAV9ZQ18"/>